<feature type="domain" description="Major facilitator superfamily (MFS) profile" evidence="9">
    <location>
        <begin position="29"/>
        <end position="247"/>
    </location>
</feature>
<evidence type="ECO:0000256" key="1">
    <source>
        <dbReference type="ARBA" id="ARBA00004651"/>
    </source>
</evidence>
<gene>
    <name evidence="10" type="ORF">ABOD76_04350</name>
</gene>
<keyword evidence="5 8" id="KW-0812">Transmembrane</keyword>
<dbReference type="InterPro" id="IPR020846">
    <property type="entry name" value="MFS_dom"/>
</dbReference>
<name>A0AAU7U629_9DEIO</name>
<feature type="transmembrane region" description="Helical" evidence="8">
    <location>
        <begin position="185"/>
        <end position="207"/>
    </location>
</feature>
<dbReference type="EMBL" id="CP158298">
    <property type="protein sequence ID" value="XBV83926.1"/>
    <property type="molecule type" value="Genomic_DNA"/>
</dbReference>
<accession>A0AAU7U629</accession>
<dbReference type="GO" id="GO:0005886">
    <property type="term" value="C:plasma membrane"/>
    <property type="evidence" value="ECO:0007669"/>
    <property type="project" value="UniProtKB-SubCell"/>
</dbReference>
<evidence type="ECO:0000256" key="2">
    <source>
        <dbReference type="ARBA" id="ARBA00008335"/>
    </source>
</evidence>
<geneLocation type="plasmid" evidence="10">
    <name>pDson03</name>
</geneLocation>
<comment type="subcellular location">
    <subcellularLocation>
        <location evidence="1">Cell membrane</location>
        <topology evidence="1">Multi-pass membrane protein</topology>
    </subcellularLocation>
</comment>
<protein>
    <submittedName>
        <fullName evidence="10">MFS transporter</fullName>
    </submittedName>
</protein>
<feature type="transmembrane region" description="Helical" evidence="8">
    <location>
        <begin position="35"/>
        <end position="55"/>
    </location>
</feature>
<dbReference type="PROSITE" id="PS50850">
    <property type="entry name" value="MFS"/>
    <property type="match status" value="1"/>
</dbReference>
<comment type="similarity">
    <text evidence="2">Belongs to the major facilitator superfamily.</text>
</comment>
<keyword evidence="10" id="KW-0614">Plasmid</keyword>
<keyword evidence="3" id="KW-0813">Transport</keyword>
<dbReference type="AlphaFoldDB" id="A0AAU7U629"/>
<sequence length="247" mass="25113">MPPTRTHPPEATSPQVQGPVTAVQQGSRAYTRVSAAFFLVGFASFSLIYCVQPLLGAFTLAFHVTPAQSALALSLTTGCLAAAILLMGALGERLNRRNVMFTAMCGAALLTLAAAMAPSWPLLLGARAATGLVLGGVPAIAMAALADVIDARHLGRAMGMYVGGTAFGGMMGRVSVGVLTEFTSWSTALGVLAGVALLAAFGFRLMLPAIAHARPAAAPGLPRRAASRRTCASGPATCGTARSRACS</sequence>
<evidence type="ECO:0000256" key="6">
    <source>
        <dbReference type="ARBA" id="ARBA00022989"/>
    </source>
</evidence>
<evidence type="ECO:0000256" key="5">
    <source>
        <dbReference type="ARBA" id="ARBA00022692"/>
    </source>
</evidence>
<evidence type="ECO:0000256" key="8">
    <source>
        <dbReference type="SAM" id="Phobius"/>
    </source>
</evidence>
<dbReference type="SUPFAM" id="SSF103473">
    <property type="entry name" value="MFS general substrate transporter"/>
    <property type="match status" value="1"/>
</dbReference>
<dbReference type="InterPro" id="IPR036259">
    <property type="entry name" value="MFS_trans_sf"/>
</dbReference>
<feature type="transmembrane region" description="Helical" evidence="8">
    <location>
        <begin position="158"/>
        <end position="179"/>
    </location>
</feature>
<keyword evidence="4" id="KW-1003">Cell membrane</keyword>
<proteinExistence type="inferred from homology"/>
<organism evidence="10">
    <name type="scientific">Deinococcus sonorensis KR-87</name>
    <dbReference type="NCBI Taxonomy" id="694439"/>
    <lineage>
        <taxon>Bacteria</taxon>
        <taxon>Thermotogati</taxon>
        <taxon>Deinococcota</taxon>
        <taxon>Deinococci</taxon>
        <taxon>Deinococcales</taxon>
        <taxon>Deinococcaceae</taxon>
        <taxon>Deinococcus</taxon>
    </lineage>
</organism>
<dbReference type="RefSeq" id="WP_350241795.1">
    <property type="nucleotide sequence ID" value="NZ_CP158298.1"/>
</dbReference>
<dbReference type="PANTHER" id="PTHR43271:SF1">
    <property type="entry name" value="INNER MEMBRANE TRANSPORT PROTEIN YNFM"/>
    <property type="match status" value="1"/>
</dbReference>
<feature type="transmembrane region" description="Helical" evidence="8">
    <location>
        <begin position="126"/>
        <end position="146"/>
    </location>
</feature>
<feature type="transmembrane region" description="Helical" evidence="8">
    <location>
        <begin position="67"/>
        <end position="87"/>
    </location>
</feature>
<evidence type="ECO:0000256" key="4">
    <source>
        <dbReference type="ARBA" id="ARBA00022475"/>
    </source>
</evidence>
<evidence type="ECO:0000259" key="9">
    <source>
        <dbReference type="PROSITE" id="PS50850"/>
    </source>
</evidence>
<dbReference type="Pfam" id="PF07690">
    <property type="entry name" value="MFS_1"/>
    <property type="match status" value="1"/>
</dbReference>
<feature type="transmembrane region" description="Helical" evidence="8">
    <location>
        <begin position="99"/>
        <end position="120"/>
    </location>
</feature>
<dbReference type="PANTHER" id="PTHR43271">
    <property type="entry name" value="BLL2771 PROTEIN"/>
    <property type="match status" value="1"/>
</dbReference>
<evidence type="ECO:0000256" key="3">
    <source>
        <dbReference type="ARBA" id="ARBA00022448"/>
    </source>
</evidence>
<evidence type="ECO:0000313" key="10">
    <source>
        <dbReference type="EMBL" id="XBV83926.1"/>
    </source>
</evidence>
<keyword evidence="6 8" id="KW-1133">Transmembrane helix</keyword>
<evidence type="ECO:0000256" key="7">
    <source>
        <dbReference type="ARBA" id="ARBA00023136"/>
    </source>
</evidence>
<keyword evidence="7 8" id="KW-0472">Membrane</keyword>
<dbReference type="KEGG" id="dsc:ABOD76_04350"/>
<reference evidence="10" key="1">
    <citation type="submission" date="2024-06" db="EMBL/GenBank/DDBJ databases">
        <title>Draft Genome Sequence of Deinococcus sonorensis Type Strain KR-87, a Biofilm Producing Representative of the Genus Deinococcus.</title>
        <authorList>
            <person name="Boren L.S."/>
            <person name="Grosso R.A."/>
            <person name="Hugenberg-Cox A.N."/>
            <person name="Hill J.T.E."/>
            <person name="Albert C.M."/>
            <person name="Tuohy J.M."/>
        </authorList>
    </citation>
    <scope>NUCLEOTIDE SEQUENCE</scope>
    <source>
        <strain evidence="10">KR-87</strain>
        <plasmid evidence="10">pDson03</plasmid>
    </source>
</reference>
<dbReference type="InterPro" id="IPR011701">
    <property type="entry name" value="MFS"/>
</dbReference>
<dbReference type="GO" id="GO:0022857">
    <property type="term" value="F:transmembrane transporter activity"/>
    <property type="evidence" value="ECO:0007669"/>
    <property type="project" value="InterPro"/>
</dbReference>
<dbReference type="Gene3D" id="1.20.1250.20">
    <property type="entry name" value="MFS general substrate transporter like domains"/>
    <property type="match status" value="1"/>
</dbReference>